<dbReference type="InterPro" id="IPR020829">
    <property type="entry name" value="GlycerAld_3-P_DH_cat"/>
</dbReference>
<dbReference type="CDD" id="cd18126">
    <property type="entry name" value="GAPDH_I_C"/>
    <property type="match status" value="1"/>
</dbReference>
<accession>A0ABU0JU68</accession>
<dbReference type="CDD" id="cd05214">
    <property type="entry name" value="GAPDH_I_N"/>
    <property type="match status" value="1"/>
</dbReference>
<dbReference type="InterPro" id="IPR020828">
    <property type="entry name" value="GlycerAld_3-P_DH_NAD(P)-bd"/>
</dbReference>
<evidence type="ECO:0000259" key="5">
    <source>
        <dbReference type="SMART" id="SM00846"/>
    </source>
</evidence>
<dbReference type="SUPFAM" id="SSF51735">
    <property type="entry name" value="NAD(P)-binding Rossmann-fold domains"/>
    <property type="match status" value="1"/>
</dbReference>
<dbReference type="PROSITE" id="PS00071">
    <property type="entry name" value="GAPDH"/>
    <property type="match status" value="1"/>
</dbReference>
<evidence type="ECO:0000313" key="6">
    <source>
        <dbReference type="EMBL" id="MDQ0480646.1"/>
    </source>
</evidence>
<dbReference type="InterPro" id="IPR020831">
    <property type="entry name" value="GlycerAld/Erythrose_P_DH"/>
</dbReference>
<dbReference type="PIRSF" id="PIRSF000149">
    <property type="entry name" value="GAP_DH"/>
    <property type="match status" value="1"/>
</dbReference>
<sequence>MVKIGINGFGRIGRNVFKALLNNYSNDIEVVGINDLTSPATLAHLLKYDSLYGKFDGTVEAKEDSIVVNGNEIRIYAERDPKNLPWGKIGADIVLECTGLFTDAEKAKAHIEGGAKKVIISAPAKNEDITVVLGVNEEEYDSAKHNIISNASCTTNCLAPFAKILDREFGIVSGLMTTIHSYTNDQKILDAPHKDLRRARAAAESMIPTTTGAAKAVALVLPQLKGKLNGMAVRVPTPTVSITDLVCEISKEATAEEINAAFKKAAEGELKGILGYSDEPLVSIDYRGDERSSIVDGLSTMVSGKNLVKVVAWYDNEWGYSNRLADLAKYIADRL</sequence>
<dbReference type="InterPro" id="IPR006424">
    <property type="entry name" value="Glyceraldehyde-3-P_DH_1"/>
</dbReference>
<comment type="caution">
    <text evidence="6">The sequence shown here is derived from an EMBL/GenBank/DDBJ whole genome shotgun (WGS) entry which is preliminary data.</text>
</comment>
<dbReference type="PANTHER" id="PTHR43148">
    <property type="entry name" value="GLYCERALDEHYDE-3-PHOSPHATE DEHYDROGENASE 2"/>
    <property type="match status" value="1"/>
</dbReference>
<dbReference type="PRINTS" id="PR00078">
    <property type="entry name" value="G3PDHDRGNASE"/>
</dbReference>
<comment type="similarity">
    <text evidence="1 3">Belongs to the glyceraldehyde-3-phosphate dehydrogenase family.</text>
</comment>
<keyword evidence="2 4" id="KW-0560">Oxidoreductase</keyword>
<dbReference type="InterPro" id="IPR036291">
    <property type="entry name" value="NAD(P)-bd_dom_sf"/>
</dbReference>
<dbReference type="EMBL" id="JAUSWN010000024">
    <property type="protein sequence ID" value="MDQ0480646.1"/>
    <property type="molecule type" value="Genomic_DNA"/>
</dbReference>
<dbReference type="Gene3D" id="3.40.50.720">
    <property type="entry name" value="NAD(P)-binding Rossmann-like Domain"/>
    <property type="match status" value="1"/>
</dbReference>
<feature type="domain" description="Glyceraldehyde 3-phosphate dehydrogenase NAD(P) binding" evidence="5">
    <location>
        <begin position="2"/>
        <end position="153"/>
    </location>
</feature>
<dbReference type="NCBIfam" id="TIGR01534">
    <property type="entry name" value="GAPDH-I"/>
    <property type="match status" value="1"/>
</dbReference>
<dbReference type="Proteomes" id="UP001224418">
    <property type="component" value="Unassembled WGS sequence"/>
</dbReference>
<evidence type="ECO:0000256" key="2">
    <source>
        <dbReference type="ARBA" id="ARBA00023002"/>
    </source>
</evidence>
<dbReference type="Pfam" id="PF00044">
    <property type="entry name" value="Gp_dh_N"/>
    <property type="match status" value="1"/>
</dbReference>
<keyword evidence="7" id="KW-1185">Reference proteome</keyword>
<dbReference type="InterPro" id="IPR020830">
    <property type="entry name" value="GlycerAld_3-P_DH_AS"/>
</dbReference>
<dbReference type="SMART" id="SM00846">
    <property type="entry name" value="Gp_dh_N"/>
    <property type="match status" value="1"/>
</dbReference>
<dbReference type="EC" id="1.2.1.-" evidence="4"/>
<reference evidence="6 7" key="1">
    <citation type="submission" date="2023-07" db="EMBL/GenBank/DDBJ databases">
        <title>Genomic Encyclopedia of Type Strains, Phase IV (KMG-IV): sequencing the most valuable type-strain genomes for metagenomic binning, comparative biology and taxonomic classification.</title>
        <authorList>
            <person name="Goeker M."/>
        </authorList>
    </citation>
    <scope>NUCLEOTIDE SEQUENCE [LARGE SCALE GENOMIC DNA]</scope>
    <source>
        <strain evidence="6 7">DSM 1400</strain>
    </source>
</reference>
<evidence type="ECO:0000256" key="3">
    <source>
        <dbReference type="RuleBase" id="RU000397"/>
    </source>
</evidence>
<evidence type="ECO:0000256" key="4">
    <source>
        <dbReference type="RuleBase" id="RU361160"/>
    </source>
</evidence>
<evidence type="ECO:0000256" key="1">
    <source>
        <dbReference type="ARBA" id="ARBA00007406"/>
    </source>
</evidence>
<dbReference type="RefSeq" id="WP_307356716.1">
    <property type="nucleotide sequence ID" value="NZ_BAAACJ010000042.1"/>
</dbReference>
<gene>
    <name evidence="6" type="ORF">QOZ93_002395</name>
</gene>
<dbReference type="GO" id="GO:0004365">
    <property type="term" value="F:glyceraldehyde-3-phosphate dehydrogenase (NAD+) (phosphorylating) activity"/>
    <property type="evidence" value="ECO:0007669"/>
    <property type="project" value="UniProtKB-EC"/>
</dbReference>
<organism evidence="6 7">
    <name type="scientific">Hathewaya limosa</name>
    <name type="common">Clostridium limosum</name>
    <dbReference type="NCBI Taxonomy" id="1536"/>
    <lineage>
        <taxon>Bacteria</taxon>
        <taxon>Bacillati</taxon>
        <taxon>Bacillota</taxon>
        <taxon>Clostridia</taxon>
        <taxon>Eubacteriales</taxon>
        <taxon>Clostridiaceae</taxon>
        <taxon>Hathewaya</taxon>
    </lineage>
</organism>
<dbReference type="SUPFAM" id="SSF55347">
    <property type="entry name" value="Glyceraldehyde-3-phosphate dehydrogenase-like, C-terminal domain"/>
    <property type="match status" value="1"/>
</dbReference>
<protein>
    <recommendedName>
        <fullName evidence="4">Glyceraldehyde-3-phosphate dehydrogenase</fullName>
        <ecNumber evidence="4">1.2.1.-</ecNumber>
    </recommendedName>
</protein>
<dbReference type="Pfam" id="PF02800">
    <property type="entry name" value="Gp_dh_C"/>
    <property type="match status" value="1"/>
</dbReference>
<name>A0ABU0JU68_HATLI</name>
<dbReference type="Gene3D" id="3.30.360.10">
    <property type="entry name" value="Dihydrodipicolinate Reductase, domain 2"/>
    <property type="match status" value="1"/>
</dbReference>
<proteinExistence type="inferred from homology"/>
<evidence type="ECO:0000313" key="7">
    <source>
        <dbReference type="Proteomes" id="UP001224418"/>
    </source>
</evidence>